<protein>
    <recommendedName>
        <fullName evidence="3">F-box domain-containing protein</fullName>
    </recommendedName>
</protein>
<reference evidence="1" key="1">
    <citation type="journal article" date="2020" name="Fungal Divers.">
        <title>Resolving the Mortierellaceae phylogeny through synthesis of multi-gene phylogenetics and phylogenomics.</title>
        <authorList>
            <person name="Vandepol N."/>
            <person name="Liber J."/>
            <person name="Desiro A."/>
            <person name="Na H."/>
            <person name="Kennedy M."/>
            <person name="Barry K."/>
            <person name="Grigoriev I.V."/>
            <person name="Miller A.N."/>
            <person name="O'Donnell K."/>
            <person name="Stajich J.E."/>
            <person name="Bonito G."/>
        </authorList>
    </citation>
    <scope>NUCLEOTIDE SEQUENCE</scope>
    <source>
        <strain evidence="1">NRRL 28262</strain>
    </source>
</reference>
<keyword evidence="2" id="KW-1185">Reference proteome</keyword>
<name>A0AAD4DL22_9FUNG</name>
<evidence type="ECO:0000313" key="1">
    <source>
        <dbReference type="EMBL" id="KAG0279327.1"/>
    </source>
</evidence>
<dbReference type="Gene3D" id="3.80.10.10">
    <property type="entry name" value="Ribonuclease Inhibitor"/>
    <property type="match status" value="1"/>
</dbReference>
<organism evidence="1 2">
    <name type="scientific">Linnemannia exigua</name>
    <dbReference type="NCBI Taxonomy" id="604196"/>
    <lineage>
        <taxon>Eukaryota</taxon>
        <taxon>Fungi</taxon>
        <taxon>Fungi incertae sedis</taxon>
        <taxon>Mucoromycota</taxon>
        <taxon>Mortierellomycotina</taxon>
        <taxon>Mortierellomycetes</taxon>
        <taxon>Mortierellales</taxon>
        <taxon>Mortierellaceae</taxon>
        <taxon>Linnemannia</taxon>
    </lineage>
</organism>
<evidence type="ECO:0008006" key="3">
    <source>
        <dbReference type="Google" id="ProtNLM"/>
    </source>
</evidence>
<sequence length="633" mass="73130">MPSSDARNKFFEVPELFERLCSFLEAHDLAQLLQTSRDNYTATTPHFWRHVDLEDDRRVDRLITTPAAVDALAKNLPFVHTLRAGFIFMSYYFEGVMAYLDEQEQDTTSTVRIDRPPWLPQAIKKSPPAPALPPMTRLTQLDVFFDRQYRGILFENAMRLNKPVRLLRPLAWLMSLNTTGLKHVYFSYMDLPEPLELRCLARSLSRLTNLTHLRIEMWPACWFSAPMIPILFFACPQSIVSFKLEAFMNFSHDDDGADERRMRTVQAERDENDDWEEGDVMAREGSLRNMKELVLPSMRMGYSSGLIRRIMRCCPALESWDIPCLRDNHAAQELFTTIRERVCRLRHLTAMDPWHDSRGERWIGVMSTLPEQQLQSVDFVKYQGADGFLPAILRHSETLRSIIIREALIVRSTTLATILQQCRGLETFWVTGDFGSLIAVELEEAIGAEWVCNGLRDLRITVDLNGKGSEDVHGSRDGGCGGIPTELEMDCRLQSSRKHWTTLEAFYTQLGKLIQLETLELFVWTRHDACYTNQSFTGLLSLKEEDMKTGKKGFLSLLKGLKKLRVIQGCFQARTMEAMETFGQREVEWIVDNWPALEMIELLPKRYKLVAGFEIPEHVQWLHEKKPKLNLAR</sequence>
<dbReference type="AlphaFoldDB" id="A0AAD4DL22"/>
<accession>A0AAD4DL22</accession>
<gene>
    <name evidence="1" type="ORF">BGZ95_001576</name>
</gene>
<proteinExistence type="predicted"/>
<evidence type="ECO:0000313" key="2">
    <source>
        <dbReference type="Proteomes" id="UP001194580"/>
    </source>
</evidence>
<comment type="caution">
    <text evidence="1">The sequence shown here is derived from an EMBL/GenBank/DDBJ whole genome shotgun (WGS) entry which is preliminary data.</text>
</comment>
<dbReference type="Proteomes" id="UP001194580">
    <property type="component" value="Unassembled WGS sequence"/>
</dbReference>
<dbReference type="EMBL" id="JAAAIL010000132">
    <property type="protein sequence ID" value="KAG0279327.1"/>
    <property type="molecule type" value="Genomic_DNA"/>
</dbReference>
<dbReference type="SUPFAM" id="SSF52047">
    <property type="entry name" value="RNI-like"/>
    <property type="match status" value="1"/>
</dbReference>
<dbReference type="InterPro" id="IPR032675">
    <property type="entry name" value="LRR_dom_sf"/>
</dbReference>